<dbReference type="eggNOG" id="COG2814">
    <property type="taxonomic scope" value="Bacteria"/>
</dbReference>
<feature type="domain" description="Major facilitator superfamily (MFS) profile" evidence="5">
    <location>
        <begin position="5"/>
        <end position="375"/>
    </location>
</feature>
<evidence type="ECO:0000256" key="3">
    <source>
        <dbReference type="ARBA" id="ARBA00023136"/>
    </source>
</evidence>
<dbReference type="AlphaFoldDB" id="J0QTC6"/>
<dbReference type="InterPro" id="IPR052714">
    <property type="entry name" value="MFS_Exporter"/>
</dbReference>
<dbReference type="PROSITE" id="PS50850">
    <property type="entry name" value="MFS"/>
    <property type="match status" value="1"/>
</dbReference>
<feature type="transmembrane region" description="Helical" evidence="4">
    <location>
        <begin position="204"/>
        <end position="227"/>
    </location>
</feature>
<evidence type="ECO:0000256" key="2">
    <source>
        <dbReference type="ARBA" id="ARBA00022989"/>
    </source>
</evidence>
<dbReference type="EMBL" id="AIMB01000008">
    <property type="protein sequence ID" value="EJF89141.1"/>
    <property type="molecule type" value="Genomic_DNA"/>
</dbReference>
<feature type="transmembrane region" description="Helical" evidence="4">
    <location>
        <begin position="233"/>
        <end position="253"/>
    </location>
</feature>
<dbReference type="OrthoDB" id="8046314at2"/>
<dbReference type="InterPro" id="IPR020846">
    <property type="entry name" value="MFS_dom"/>
</dbReference>
<evidence type="ECO:0000259" key="5">
    <source>
        <dbReference type="PROSITE" id="PS50850"/>
    </source>
</evidence>
<evidence type="ECO:0000256" key="4">
    <source>
        <dbReference type="SAM" id="Phobius"/>
    </source>
</evidence>
<gene>
    <name evidence="6" type="ORF">ME5_01692</name>
</gene>
<dbReference type="PATRIC" id="fig|1094558.3.peg.1818"/>
<feature type="transmembrane region" description="Helical" evidence="4">
    <location>
        <begin position="42"/>
        <end position="63"/>
    </location>
</feature>
<dbReference type="SUPFAM" id="SSF103473">
    <property type="entry name" value="MFS general substrate transporter"/>
    <property type="match status" value="1"/>
</dbReference>
<evidence type="ECO:0000313" key="7">
    <source>
        <dbReference type="Proteomes" id="UP000008952"/>
    </source>
</evidence>
<feature type="transmembrane region" description="Helical" evidence="4">
    <location>
        <begin position="9"/>
        <end position="30"/>
    </location>
</feature>
<dbReference type="HOGENOM" id="CLU_050361_0_0_5"/>
<evidence type="ECO:0000256" key="1">
    <source>
        <dbReference type="ARBA" id="ARBA00022692"/>
    </source>
</evidence>
<dbReference type="Pfam" id="PF07690">
    <property type="entry name" value="MFS_1"/>
    <property type="match status" value="1"/>
</dbReference>
<dbReference type="Proteomes" id="UP000008952">
    <property type="component" value="Unassembled WGS sequence"/>
</dbReference>
<sequence length="375" mass="41769">MNKHLFKLVYLGSFMTSFSYGVMLTLPLFLSTTLNLSLIKSGQIISMGIIGVIVSITSIPYFLKYISTSVMASMGSFIYTIAIVLILYTNSIFLYLAELLLGAGWGIIYTLGPIIVSSISLEKELSKNFMFLSAFNMLGAGLSPVIVKIVIDQDSAIENIFIFAALLSFLASIIFLSVNIQKNKNNKSLPILPIIKIIFTSRSIIPLFMVFLGACIYISMMNFQFVFATNNNLNFSVFYISYTIALLFGRFFLSEFILKISPPTAILSLLLLMLVSLCLFLITTNNIFYALPSSLLGISYGLVYPLIQTQMVNNISSEKRSTYLTIFSLSYFLGVFGYPYIYTLSVDTGGILVSFSVLIFLCILDIVFGLFLFKK</sequence>
<accession>J0QTC6</accession>
<keyword evidence="1 4" id="KW-0812">Transmembrane</keyword>
<evidence type="ECO:0000313" key="6">
    <source>
        <dbReference type="EMBL" id="EJF89141.1"/>
    </source>
</evidence>
<feature type="transmembrane region" description="Helical" evidence="4">
    <location>
        <begin position="323"/>
        <end position="342"/>
    </location>
</feature>
<dbReference type="RefSeq" id="WP_008040266.1">
    <property type="nucleotide sequence ID" value="NZ_JH725147.1"/>
</dbReference>
<dbReference type="PANTHER" id="PTHR23531">
    <property type="entry name" value="QUINOLENE RESISTANCE PROTEIN NORA"/>
    <property type="match status" value="1"/>
</dbReference>
<protein>
    <recommendedName>
        <fullName evidence="5">Major facilitator superfamily (MFS) profile domain-containing protein</fullName>
    </recommendedName>
</protein>
<reference evidence="6 7" key="1">
    <citation type="submission" date="2012-03" db="EMBL/GenBank/DDBJ databases">
        <title>The Genome Sequence of Bartonella tamiae Th239.</title>
        <authorList>
            <consortium name="The Broad Institute Genome Sequencing Platform"/>
            <consortium name="The Broad Institute Genome Sequencing Center for Infectious Disease"/>
            <person name="Feldgarden M."/>
            <person name="Kirby J."/>
            <person name="Kosoy M."/>
            <person name="Birtles R."/>
            <person name="Probert W.S."/>
            <person name="Chiaraviglio L."/>
            <person name="Young S.K."/>
            <person name="Zeng Q."/>
            <person name="Gargeya S."/>
            <person name="Fitzgerald M."/>
            <person name="Haas B."/>
            <person name="Abouelleil A."/>
            <person name="Alvarado L."/>
            <person name="Arachchi H.M."/>
            <person name="Berlin A."/>
            <person name="Chapman S.B."/>
            <person name="Gearin G."/>
            <person name="Goldberg J."/>
            <person name="Griggs A."/>
            <person name="Gujja S."/>
            <person name="Hansen M."/>
            <person name="Heiman D."/>
            <person name="Howarth C."/>
            <person name="Larimer J."/>
            <person name="Lui A."/>
            <person name="MacDonald P.J.P."/>
            <person name="McCowen C."/>
            <person name="Montmayeur A."/>
            <person name="Murphy C."/>
            <person name="Neiman D."/>
            <person name="Pearson M."/>
            <person name="Priest M."/>
            <person name="Roberts A."/>
            <person name="Saif S."/>
            <person name="Shea T."/>
            <person name="Sisk P."/>
            <person name="Stolte C."/>
            <person name="Sykes S."/>
            <person name="Wortman J."/>
            <person name="Nusbaum C."/>
            <person name="Birren B."/>
        </authorList>
    </citation>
    <scope>NUCLEOTIDE SEQUENCE [LARGE SCALE GENOMIC DNA]</scope>
    <source>
        <strain evidence="6 7">Th239</strain>
    </source>
</reference>
<feature type="transmembrane region" description="Helical" evidence="4">
    <location>
        <begin position="348"/>
        <end position="373"/>
    </location>
</feature>
<keyword evidence="3 4" id="KW-0472">Membrane</keyword>
<feature type="transmembrane region" description="Helical" evidence="4">
    <location>
        <begin position="129"/>
        <end position="151"/>
    </location>
</feature>
<dbReference type="Gene3D" id="1.20.1250.20">
    <property type="entry name" value="MFS general substrate transporter like domains"/>
    <property type="match status" value="1"/>
</dbReference>
<feature type="transmembrane region" description="Helical" evidence="4">
    <location>
        <begin position="288"/>
        <end position="307"/>
    </location>
</feature>
<dbReference type="InterPro" id="IPR036259">
    <property type="entry name" value="MFS_trans_sf"/>
</dbReference>
<keyword evidence="7" id="KW-1185">Reference proteome</keyword>
<dbReference type="GO" id="GO:0022857">
    <property type="term" value="F:transmembrane transporter activity"/>
    <property type="evidence" value="ECO:0007669"/>
    <property type="project" value="InterPro"/>
</dbReference>
<feature type="transmembrane region" description="Helical" evidence="4">
    <location>
        <begin position="94"/>
        <end position="117"/>
    </location>
</feature>
<dbReference type="PANTHER" id="PTHR23531:SF1">
    <property type="entry name" value="QUINOLENE RESISTANCE PROTEIN NORA"/>
    <property type="match status" value="1"/>
</dbReference>
<dbReference type="STRING" id="1094558.ME5_01692"/>
<feature type="transmembrane region" description="Helical" evidence="4">
    <location>
        <begin position="70"/>
        <end position="88"/>
    </location>
</feature>
<comment type="caution">
    <text evidence="6">The sequence shown here is derived from an EMBL/GenBank/DDBJ whole genome shotgun (WGS) entry which is preliminary data.</text>
</comment>
<feature type="transmembrane region" description="Helical" evidence="4">
    <location>
        <begin position="157"/>
        <end position="178"/>
    </location>
</feature>
<name>J0QTC6_9HYPH</name>
<feature type="transmembrane region" description="Helical" evidence="4">
    <location>
        <begin position="265"/>
        <end position="282"/>
    </location>
</feature>
<organism evidence="6 7">
    <name type="scientific">Bartonella tamiae Th239</name>
    <dbReference type="NCBI Taxonomy" id="1094558"/>
    <lineage>
        <taxon>Bacteria</taxon>
        <taxon>Pseudomonadati</taxon>
        <taxon>Pseudomonadota</taxon>
        <taxon>Alphaproteobacteria</taxon>
        <taxon>Hyphomicrobiales</taxon>
        <taxon>Bartonellaceae</taxon>
        <taxon>Bartonella</taxon>
    </lineage>
</organism>
<dbReference type="InterPro" id="IPR011701">
    <property type="entry name" value="MFS"/>
</dbReference>
<keyword evidence="2 4" id="KW-1133">Transmembrane helix</keyword>
<proteinExistence type="predicted"/>